<accession>A0ABP5FYB1</accession>
<dbReference type="InterPro" id="IPR038694">
    <property type="entry name" value="DUF427_sf"/>
</dbReference>
<name>A0ABP5FYB1_9MICO</name>
<dbReference type="Gene3D" id="2.170.150.40">
    <property type="entry name" value="Domain of unknown function (DUF427)"/>
    <property type="match status" value="1"/>
</dbReference>
<protein>
    <submittedName>
        <fullName evidence="3">DUF427 domain-containing protein</fullName>
    </submittedName>
</protein>
<gene>
    <name evidence="3" type="ORF">GCM10009819_21410</name>
</gene>
<evidence type="ECO:0000256" key="1">
    <source>
        <dbReference type="SAM" id="MobiDB-lite"/>
    </source>
</evidence>
<feature type="domain" description="DUF427" evidence="2">
    <location>
        <begin position="62"/>
        <end position="151"/>
    </location>
</feature>
<keyword evidence="4" id="KW-1185">Reference proteome</keyword>
<comment type="caution">
    <text evidence="3">The sequence shown here is derived from an EMBL/GenBank/DDBJ whole genome shotgun (WGS) entry which is preliminary data.</text>
</comment>
<dbReference type="PANTHER" id="PTHR43058:SF1">
    <property type="entry name" value="DUF427 DOMAIN-CONTAINING PROTEIN"/>
    <property type="match status" value="1"/>
</dbReference>
<feature type="region of interest" description="Disordered" evidence="1">
    <location>
        <begin position="1"/>
        <end position="32"/>
    </location>
</feature>
<evidence type="ECO:0000313" key="3">
    <source>
        <dbReference type="EMBL" id="GAA2036522.1"/>
    </source>
</evidence>
<dbReference type="Pfam" id="PF04248">
    <property type="entry name" value="NTP_transf_9"/>
    <property type="match status" value="1"/>
</dbReference>
<dbReference type="PANTHER" id="PTHR43058">
    <property type="entry name" value="SLR0655 PROTEIN"/>
    <property type="match status" value="1"/>
</dbReference>
<dbReference type="Proteomes" id="UP001501196">
    <property type="component" value="Unassembled WGS sequence"/>
</dbReference>
<feature type="compositionally biased region" description="Low complexity" evidence="1">
    <location>
        <begin position="10"/>
        <end position="21"/>
    </location>
</feature>
<sequence length="193" mass="20619">MPRARRAARGTRVTGTLRRPPSLAPYGAAMRPVPDRVRPGQESVWDYPRPPAIESVDVRLAIDLGGRRIVDTRDVVRVLETSHPPVYYVPASAFVPGALVPAAGASFCEFKGAARYFDVVGGERTAARAAWTYPDPSPGYEDLRGRVAVYAGPMDECSVDGEVVTPQPGSFYGGWITSGVAGPFKGAPGSMGW</sequence>
<reference evidence="4" key="1">
    <citation type="journal article" date="2019" name="Int. J. Syst. Evol. Microbiol.">
        <title>The Global Catalogue of Microorganisms (GCM) 10K type strain sequencing project: providing services to taxonomists for standard genome sequencing and annotation.</title>
        <authorList>
            <consortium name="The Broad Institute Genomics Platform"/>
            <consortium name="The Broad Institute Genome Sequencing Center for Infectious Disease"/>
            <person name="Wu L."/>
            <person name="Ma J."/>
        </authorList>
    </citation>
    <scope>NUCLEOTIDE SEQUENCE [LARGE SCALE GENOMIC DNA]</scope>
    <source>
        <strain evidence="4">JCM 15672</strain>
    </source>
</reference>
<dbReference type="InterPro" id="IPR007361">
    <property type="entry name" value="DUF427"/>
</dbReference>
<dbReference type="EMBL" id="BAAAPW010000002">
    <property type="protein sequence ID" value="GAA2036522.1"/>
    <property type="molecule type" value="Genomic_DNA"/>
</dbReference>
<organism evidence="3 4">
    <name type="scientific">Agromyces tropicus</name>
    <dbReference type="NCBI Taxonomy" id="555371"/>
    <lineage>
        <taxon>Bacteria</taxon>
        <taxon>Bacillati</taxon>
        <taxon>Actinomycetota</taxon>
        <taxon>Actinomycetes</taxon>
        <taxon>Micrococcales</taxon>
        <taxon>Microbacteriaceae</taxon>
        <taxon>Agromyces</taxon>
    </lineage>
</organism>
<evidence type="ECO:0000259" key="2">
    <source>
        <dbReference type="Pfam" id="PF04248"/>
    </source>
</evidence>
<proteinExistence type="predicted"/>
<evidence type="ECO:0000313" key="4">
    <source>
        <dbReference type="Proteomes" id="UP001501196"/>
    </source>
</evidence>